<dbReference type="InterPro" id="IPR014020">
    <property type="entry name" value="Tensin_C2-dom"/>
</dbReference>
<dbReference type="InterPro" id="IPR035892">
    <property type="entry name" value="C2_domain_sf"/>
</dbReference>
<dbReference type="Gene3D" id="1.20.120.350">
    <property type="entry name" value="Voltage-gated potassium channels. Chain C"/>
    <property type="match status" value="1"/>
</dbReference>
<feature type="domain" description="Tyrosine specific protein phosphatases" evidence="9">
    <location>
        <begin position="421"/>
        <end position="502"/>
    </location>
</feature>
<dbReference type="EMBL" id="CP151512">
    <property type="protein sequence ID" value="WZN65406.1"/>
    <property type="molecule type" value="Genomic_DNA"/>
</dbReference>
<dbReference type="SUPFAM" id="SSF81324">
    <property type="entry name" value="Voltage-gated potassium channels"/>
    <property type="match status" value="1"/>
</dbReference>
<feature type="compositionally biased region" description="Basic and acidic residues" evidence="7">
    <location>
        <begin position="25"/>
        <end position="39"/>
    </location>
</feature>
<dbReference type="GO" id="GO:0016314">
    <property type="term" value="F:phosphatidylinositol-3,4,5-trisphosphate 3-phosphatase activity"/>
    <property type="evidence" value="ECO:0007669"/>
    <property type="project" value="TreeGrafter"/>
</dbReference>
<dbReference type="InterPro" id="IPR057023">
    <property type="entry name" value="PTP-SAK"/>
</dbReference>
<dbReference type="PROSITE" id="PS50056">
    <property type="entry name" value="TYR_PHOSPHATASE_2"/>
    <property type="match status" value="1"/>
</dbReference>
<evidence type="ECO:0000259" key="11">
    <source>
        <dbReference type="PROSITE" id="PS51182"/>
    </source>
</evidence>
<dbReference type="PANTHER" id="PTHR12305:SF60">
    <property type="entry name" value="PHOSPHATIDYLINOSITOL 3,4,5-TRISPHOSPHATE 3-PHOSPHATASE TPTE2-RELATED"/>
    <property type="match status" value="1"/>
</dbReference>
<dbReference type="InterPro" id="IPR027359">
    <property type="entry name" value="Volt_channel_dom_sf"/>
</dbReference>
<evidence type="ECO:0000256" key="4">
    <source>
        <dbReference type="ARBA" id="ARBA00022912"/>
    </source>
</evidence>
<keyword evidence="6 8" id="KW-0472">Membrane</keyword>
<evidence type="ECO:0000256" key="2">
    <source>
        <dbReference type="ARBA" id="ARBA00022692"/>
    </source>
</evidence>
<keyword evidence="2 8" id="KW-0812">Transmembrane</keyword>
<dbReference type="GO" id="GO:0016020">
    <property type="term" value="C:membrane"/>
    <property type="evidence" value="ECO:0007669"/>
    <property type="project" value="UniProtKB-SubCell"/>
</dbReference>
<sequence>MDSKRSNEEDEQAIALTEISWENSMRNDENPRTHEEVVRTETSVTVQKRTTQQSNPLFSSLQQDGEAEATATMEAELGPVGSDATTRSPSKLNPLFSGEASAGGEADVEAGKRGSTVRVNALAEDDGEGGGGGGDPEALAAGSKEEESFSMRTKCRDFVYSVYVQTFIIILLFLDVALLITEVFVDRGDTKATERDKLNVHKAVDICTALIVIILTFEICLRILADTAKVFFSKKMNWFDFIITIGSVALVMADLDYTGALLAGRSVRVASHLRLIQRARLATHSLRVITRSLGVTASAKVAARNRVGTNKKRFQKEGFDLDLCYITKDVIAMSVPAVDNILKLYRNPIEEVERFFRLKHTEMRVDGRGLAGMYQIHNLCPELPYADSYFHQSGGEIVRFNVQDHTPPSMNQLVDLCRSTHEFFQRKSAESQAARKGERSKAVVAVHCRGGKGRTGTAVVAWLLYSKQQPNSDVAMDFFAKKRTELTKKGKLQGIETPSQKRYVKYFEHHLNSNWDWRNAKSLPPLGFLPYVPDVYISLRHLKAPTCFETNPYRSPDAKAGEKPEKVPKTVYCVVDTKNQDFLKVTGETPVREDGSFEIDLSQDGGCRVQGDVRVRVFGLPEGVRAPTIGEITSKILVTKAGKEQGLHFFFWFHTAFAGDMIGAPVTLGLADLDKAWKNKKGLFRPTTSVQLHFDRA</sequence>
<name>A0AAX4PHR6_9CHLO</name>
<feature type="transmembrane region" description="Helical" evidence="8">
    <location>
        <begin position="158"/>
        <end position="180"/>
    </location>
</feature>
<feature type="compositionally biased region" description="Polar residues" evidence="7">
    <location>
        <begin position="47"/>
        <end position="63"/>
    </location>
</feature>
<dbReference type="PROSITE" id="PS51181">
    <property type="entry name" value="PPASE_TENSIN"/>
    <property type="match status" value="1"/>
</dbReference>
<comment type="subcellular location">
    <subcellularLocation>
        <location evidence="1">Membrane</location>
        <topology evidence="1">Multi-pass membrane protein</topology>
    </subcellularLocation>
</comment>
<keyword evidence="13" id="KW-1185">Reference proteome</keyword>
<dbReference type="SUPFAM" id="SSF52799">
    <property type="entry name" value="(Phosphotyrosine protein) phosphatases II"/>
    <property type="match status" value="1"/>
</dbReference>
<dbReference type="PANTHER" id="PTHR12305">
    <property type="entry name" value="PHOSPHATASE WITH HOMOLOGY TO TENSIN"/>
    <property type="match status" value="1"/>
</dbReference>
<feature type="transmembrane region" description="Helical" evidence="8">
    <location>
        <begin position="237"/>
        <end position="255"/>
    </location>
</feature>
<dbReference type="SUPFAM" id="SSF49562">
    <property type="entry name" value="C2 domain (Calcium/lipid-binding domain, CaLB)"/>
    <property type="match status" value="1"/>
</dbReference>
<dbReference type="InterPro" id="IPR005821">
    <property type="entry name" value="Ion_trans_dom"/>
</dbReference>
<feature type="domain" description="Phosphatase tensin-type" evidence="10">
    <location>
        <begin position="312"/>
        <end position="514"/>
    </location>
</feature>
<dbReference type="Proteomes" id="UP001472866">
    <property type="component" value="Chromosome 12"/>
</dbReference>
<dbReference type="Gene3D" id="3.90.190.10">
    <property type="entry name" value="Protein tyrosine phosphatase superfamily"/>
    <property type="match status" value="1"/>
</dbReference>
<dbReference type="Gene3D" id="2.60.40.1110">
    <property type="match status" value="1"/>
</dbReference>
<gene>
    <name evidence="12" type="ORF">HKI87_12g69640</name>
</gene>
<evidence type="ECO:0000256" key="3">
    <source>
        <dbReference type="ARBA" id="ARBA00022801"/>
    </source>
</evidence>
<evidence type="ECO:0000259" key="10">
    <source>
        <dbReference type="PROSITE" id="PS51181"/>
    </source>
</evidence>
<keyword evidence="4" id="KW-0904">Protein phosphatase</keyword>
<dbReference type="AlphaFoldDB" id="A0AAX4PHR6"/>
<dbReference type="Pfam" id="PF00520">
    <property type="entry name" value="Ion_trans"/>
    <property type="match status" value="1"/>
</dbReference>
<evidence type="ECO:0000256" key="5">
    <source>
        <dbReference type="ARBA" id="ARBA00022989"/>
    </source>
</evidence>
<evidence type="ECO:0000313" key="12">
    <source>
        <dbReference type="EMBL" id="WZN65406.1"/>
    </source>
</evidence>
<dbReference type="GO" id="GO:0004721">
    <property type="term" value="F:phosphoprotein phosphatase activity"/>
    <property type="evidence" value="ECO:0007669"/>
    <property type="project" value="UniProtKB-KW"/>
</dbReference>
<evidence type="ECO:0000256" key="8">
    <source>
        <dbReference type="SAM" id="Phobius"/>
    </source>
</evidence>
<feature type="domain" description="C2 tensin-type" evidence="11">
    <location>
        <begin position="534"/>
        <end position="697"/>
    </location>
</feature>
<dbReference type="InterPro" id="IPR000387">
    <property type="entry name" value="Tyr_Pase_dom"/>
</dbReference>
<dbReference type="PROSITE" id="PS51182">
    <property type="entry name" value="C2_TENSIN"/>
    <property type="match status" value="1"/>
</dbReference>
<evidence type="ECO:0000256" key="6">
    <source>
        <dbReference type="ARBA" id="ARBA00023136"/>
    </source>
</evidence>
<evidence type="ECO:0000256" key="7">
    <source>
        <dbReference type="SAM" id="MobiDB-lite"/>
    </source>
</evidence>
<dbReference type="Pfam" id="PF22784">
    <property type="entry name" value="PTP-SAK"/>
    <property type="match status" value="1"/>
</dbReference>
<feature type="transmembrane region" description="Helical" evidence="8">
    <location>
        <begin position="200"/>
        <end position="225"/>
    </location>
</feature>
<feature type="region of interest" description="Disordered" evidence="7">
    <location>
        <begin position="22"/>
        <end position="115"/>
    </location>
</feature>
<keyword evidence="3" id="KW-0378">Hydrolase</keyword>
<evidence type="ECO:0000313" key="13">
    <source>
        <dbReference type="Proteomes" id="UP001472866"/>
    </source>
</evidence>
<dbReference type="InterPro" id="IPR029021">
    <property type="entry name" value="Prot-tyrosine_phosphatase-like"/>
</dbReference>
<evidence type="ECO:0000256" key="1">
    <source>
        <dbReference type="ARBA" id="ARBA00004141"/>
    </source>
</evidence>
<proteinExistence type="predicted"/>
<accession>A0AAX4PHR6</accession>
<protein>
    <submittedName>
        <fullName evidence="12">Voltage-sensing phosphoinositide phosphatase</fullName>
    </submittedName>
</protein>
<dbReference type="PROSITE" id="PS00383">
    <property type="entry name" value="TYR_PHOSPHATASE_1"/>
    <property type="match status" value="1"/>
</dbReference>
<evidence type="ECO:0000259" key="9">
    <source>
        <dbReference type="PROSITE" id="PS50056"/>
    </source>
</evidence>
<dbReference type="InterPro" id="IPR051281">
    <property type="entry name" value="Dual-spec_lipid-protein_phosph"/>
</dbReference>
<feature type="region of interest" description="Disordered" evidence="7">
    <location>
        <begin position="123"/>
        <end position="142"/>
    </location>
</feature>
<organism evidence="12 13">
    <name type="scientific">Chloropicon roscoffensis</name>
    <dbReference type="NCBI Taxonomy" id="1461544"/>
    <lineage>
        <taxon>Eukaryota</taxon>
        <taxon>Viridiplantae</taxon>
        <taxon>Chlorophyta</taxon>
        <taxon>Chloropicophyceae</taxon>
        <taxon>Chloropicales</taxon>
        <taxon>Chloropicaceae</taxon>
        <taxon>Chloropicon</taxon>
    </lineage>
</organism>
<dbReference type="InterPro" id="IPR029023">
    <property type="entry name" value="Tensin_phosphatase"/>
</dbReference>
<keyword evidence="5 8" id="KW-1133">Transmembrane helix</keyword>
<dbReference type="InterPro" id="IPR016130">
    <property type="entry name" value="Tyr_Pase_AS"/>
</dbReference>
<reference evidence="12 13" key="1">
    <citation type="submission" date="2024-03" db="EMBL/GenBank/DDBJ databases">
        <title>Complete genome sequence of the green alga Chloropicon roscoffensis RCC1871.</title>
        <authorList>
            <person name="Lemieux C."/>
            <person name="Pombert J.-F."/>
            <person name="Otis C."/>
            <person name="Turmel M."/>
        </authorList>
    </citation>
    <scope>NUCLEOTIDE SEQUENCE [LARGE SCALE GENOMIC DNA]</scope>
    <source>
        <strain evidence="12 13">RCC1871</strain>
    </source>
</reference>
<dbReference type="GO" id="GO:0005829">
    <property type="term" value="C:cytosol"/>
    <property type="evidence" value="ECO:0007669"/>
    <property type="project" value="TreeGrafter"/>
</dbReference>
<dbReference type="GO" id="GO:0005216">
    <property type="term" value="F:monoatomic ion channel activity"/>
    <property type="evidence" value="ECO:0007669"/>
    <property type="project" value="InterPro"/>
</dbReference>